<dbReference type="AlphaFoldDB" id="E6KAC9"/>
<reference evidence="1 2" key="1">
    <citation type="submission" date="2010-10" db="EMBL/GenBank/DDBJ databases">
        <authorList>
            <person name="Muzny D."/>
            <person name="Qin X."/>
            <person name="Deng J."/>
            <person name="Jiang H."/>
            <person name="Liu Y."/>
            <person name="Qu J."/>
            <person name="Song X.-Z."/>
            <person name="Zhang L."/>
            <person name="Thornton R."/>
            <person name="Coyle M."/>
            <person name="Francisco L."/>
            <person name="Jackson L."/>
            <person name="Javaid M."/>
            <person name="Korchina V."/>
            <person name="Kovar C."/>
            <person name="Mata R."/>
            <person name="Mathew T."/>
            <person name="Ngo R."/>
            <person name="Nguyen L."/>
            <person name="Nguyen N."/>
            <person name="Okwuonu G."/>
            <person name="Ongeri F."/>
            <person name="Pham C."/>
            <person name="Simmons D."/>
            <person name="Wilczek-Boney K."/>
            <person name="Hale W."/>
            <person name="Jakkamsetti A."/>
            <person name="Pham P."/>
            <person name="Ruth R."/>
            <person name="San Lucas F."/>
            <person name="Warren J."/>
            <person name="Zhang J."/>
            <person name="Zhao Z."/>
            <person name="Zhou C."/>
            <person name="Zhu D."/>
            <person name="Lee S."/>
            <person name="Bess C."/>
            <person name="Blankenburg K."/>
            <person name="Forbes L."/>
            <person name="Fu Q."/>
            <person name="Gubbala S."/>
            <person name="Hirani K."/>
            <person name="Jayaseelan J.C."/>
            <person name="Lara F."/>
            <person name="Munidasa M."/>
            <person name="Palculict T."/>
            <person name="Patil S."/>
            <person name="Pu L.-L."/>
            <person name="Saada N."/>
            <person name="Tang L."/>
            <person name="Weissenberger G."/>
            <person name="Zhu Y."/>
            <person name="Hemphill L."/>
            <person name="Shang Y."/>
            <person name="Youmans B."/>
            <person name="Ayvaz T."/>
            <person name="Ross M."/>
            <person name="Santibanez J."/>
            <person name="Aqrawi P."/>
            <person name="Gross S."/>
            <person name="Joshi V."/>
            <person name="Fowler G."/>
            <person name="Nazareth L."/>
            <person name="Reid J."/>
            <person name="Worley K."/>
            <person name="Petrosino J."/>
            <person name="Highlander S."/>
            <person name="Gibbs R."/>
        </authorList>
    </citation>
    <scope>NUCLEOTIDE SEQUENCE [LARGE SCALE GENOMIC DNA]</scope>
    <source>
        <strain evidence="1 2">ATCC 33574</strain>
    </source>
</reference>
<evidence type="ECO:0000313" key="1">
    <source>
        <dbReference type="EMBL" id="EFU29462.1"/>
    </source>
</evidence>
<gene>
    <name evidence="1" type="ORF">HMPREF6485_2565</name>
</gene>
<dbReference type="STRING" id="873513.HMPREF6485_2565"/>
<dbReference type="EMBL" id="AEPD01000047">
    <property type="protein sequence ID" value="EFU29462.1"/>
    <property type="molecule type" value="Genomic_DNA"/>
</dbReference>
<proteinExistence type="predicted"/>
<dbReference type="HOGENOM" id="CLU_2992853_0_0_10"/>
<sequence length="57" mass="6283">MAEGPWRCDCKSQTAKRFASFETFADRNKTSANVANEANLDNTEKALNECKWGLGGV</sequence>
<accession>E6KAC9</accession>
<protein>
    <submittedName>
        <fullName evidence="1">Uncharacterized protein</fullName>
    </submittedName>
</protein>
<evidence type="ECO:0000313" key="2">
    <source>
        <dbReference type="Proteomes" id="UP000003112"/>
    </source>
</evidence>
<name>E6KAC9_9BACT</name>
<keyword evidence="2" id="KW-1185">Reference proteome</keyword>
<comment type="caution">
    <text evidence="1">The sequence shown here is derived from an EMBL/GenBank/DDBJ whole genome shotgun (WGS) entry which is preliminary data.</text>
</comment>
<organism evidence="1 2">
    <name type="scientific">Segatella buccae ATCC 33574</name>
    <dbReference type="NCBI Taxonomy" id="873513"/>
    <lineage>
        <taxon>Bacteria</taxon>
        <taxon>Pseudomonadati</taxon>
        <taxon>Bacteroidota</taxon>
        <taxon>Bacteroidia</taxon>
        <taxon>Bacteroidales</taxon>
        <taxon>Prevotellaceae</taxon>
        <taxon>Segatella</taxon>
    </lineage>
</organism>
<dbReference type="Proteomes" id="UP000003112">
    <property type="component" value="Unassembled WGS sequence"/>
</dbReference>